<dbReference type="CDD" id="cd00299">
    <property type="entry name" value="GST_C_family"/>
    <property type="match status" value="1"/>
</dbReference>
<keyword evidence="4" id="KW-1185">Reference proteome</keyword>
<comment type="similarity">
    <text evidence="1">Belongs to the GST superfamily.</text>
</comment>
<name>A0A409W7T3_9AGAR</name>
<dbReference type="AlphaFoldDB" id="A0A409W7T3"/>
<proteinExistence type="inferred from homology"/>
<dbReference type="Proteomes" id="UP000284706">
    <property type="component" value="Unassembled WGS sequence"/>
</dbReference>
<dbReference type="InParanoid" id="A0A409W7T3"/>
<evidence type="ECO:0000313" key="3">
    <source>
        <dbReference type="EMBL" id="PPQ74599.1"/>
    </source>
</evidence>
<dbReference type="Pfam" id="PF22041">
    <property type="entry name" value="GST_C_7"/>
    <property type="match status" value="2"/>
</dbReference>
<sequence length="491" mass="56696">MTLTFYDIPWSTPNQSWSYNLWKTRFILNYKGIPYKTEWVEYPDIEPLFKKLGIPPTDRQGGGVWYTCPAIYDPSTNTYVSDSLRIAEYLEKTYPDTPSVFPHNTEGLQVAFTQAWEANLTAPFMFIIPGVFSKLNPVSQVYFRQTREMWLGRKIEELAPTGDAAAALWGKFESELGKADGWLVKGGGRYVLGDEPSWADFLVGSYLVWFKRVLGEDSQRWKDVEAWHGGRWKERLDNLKEYLGIMTLTFYDIPWSTPNQSWSFNLWKTRFILNYKGIPYETEWVEYPDIEPLCKKLGIAPTTKADGSLWYTLPAIYDPSTNTYVSDSLRIAEYLEKTYPDTPSVFPHNTEGLQVAFTQAWAANLTAPFMFMLPVVYSKLNPASQGYFRRTRELWLGKKIEELAPTGDEATARWAKFESELGKADEWLVKSGGKYALGNALSWADFLVGSYLIWFKVTWGEDSQRWKDVESWHGGRWKERLDNLKAYQHGA</sequence>
<dbReference type="PANTHER" id="PTHR44051:SF8">
    <property type="entry name" value="GLUTATHIONE S-TRANSFERASE GSTA"/>
    <property type="match status" value="1"/>
</dbReference>
<dbReference type="InterPro" id="IPR004045">
    <property type="entry name" value="Glutathione_S-Trfase_N"/>
</dbReference>
<evidence type="ECO:0000313" key="4">
    <source>
        <dbReference type="Proteomes" id="UP000284706"/>
    </source>
</evidence>
<protein>
    <recommendedName>
        <fullName evidence="2">GST N-terminal domain-containing protein</fullName>
    </recommendedName>
</protein>
<dbReference type="SUPFAM" id="SSF52833">
    <property type="entry name" value="Thioredoxin-like"/>
    <property type="match status" value="2"/>
</dbReference>
<dbReference type="InterPro" id="IPR036282">
    <property type="entry name" value="Glutathione-S-Trfase_C_sf"/>
</dbReference>
<dbReference type="InterPro" id="IPR036249">
    <property type="entry name" value="Thioredoxin-like_sf"/>
</dbReference>
<comment type="caution">
    <text evidence="3">The sequence shown here is derived from an EMBL/GenBank/DDBJ whole genome shotgun (WGS) entry which is preliminary data.</text>
</comment>
<organism evidence="3 4">
    <name type="scientific">Gymnopilus dilepis</name>
    <dbReference type="NCBI Taxonomy" id="231916"/>
    <lineage>
        <taxon>Eukaryota</taxon>
        <taxon>Fungi</taxon>
        <taxon>Dikarya</taxon>
        <taxon>Basidiomycota</taxon>
        <taxon>Agaricomycotina</taxon>
        <taxon>Agaricomycetes</taxon>
        <taxon>Agaricomycetidae</taxon>
        <taxon>Agaricales</taxon>
        <taxon>Agaricineae</taxon>
        <taxon>Hymenogastraceae</taxon>
        <taxon>Gymnopilus</taxon>
    </lineage>
</organism>
<accession>A0A409W7T3</accession>
<dbReference type="Gene3D" id="3.40.30.10">
    <property type="entry name" value="Glutaredoxin"/>
    <property type="match status" value="2"/>
</dbReference>
<dbReference type="EMBL" id="NHYE01005329">
    <property type="protein sequence ID" value="PPQ74599.1"/>
    <property type="molecule type" value="Genomic_DNA"/>
</dbReference>
<dbReference type="STRING" id="231916.A0A409W7T3"/>
<dbReference type="Gene3D" id="1.20.1050.10">
    <property type="match status" value="2"/>
</dbReference>
<dbReference type="SUPFAM" id="SSF47616">
    <property type="entry name" value="GST C-terminal domain-like"/>
    <property type="match status" value="2"/>
</dbReference>
<dbReference type="Pfam" id="PF13409">
    <property type="entry name" value="GST_N_2"/>
    <property type="match status" value="2"/>
</dbReference>
<reference evidence="3 4" key="1">
    <citation type="journal article" date="2018" name="Evol. Lett.">
        <title>Horizontal gene cluster transfer increased hallucinogenic mushroom diversity.</title>
        <authorList>
            <person name="Reynolds H.T."/>
            <person name="Vijayakumar V."/>
            <person name="Gluck-Thaler E."/>
            <person name="Korotkin H.B."/>
            <person name="Matheny P.B."/>
            <person name="Slot J.C."/>
        </authorList>
    </citation>
    <scope>NUCLEOTIDE SEQUENCE [LARGE SCALE GENOMIC DNA]</scope>
    <source>
        <strain evidence="3 4">SRW20</strain>
    </source>
</reference>
<evidence type="ECO:0000256" key="1">
    <source>
        <dbReference type="ARBA" id="ARBA00007409"/>
    </source>
</evidence>
<dbReference type="PROSITE" id="PS50404">
    <property type="entry name" value="GST_NTER"/>
    <property type="match status" value="1"/>
</dbReference>
<gene>
    <name evidence="3" type="ORF">CVT26_007845</name>
</gene>
<dbReference type="OrthoDB" id="4951845at2759"/>
<dbReference type="InterPro" id="IPR054416">
    <property type="entry name" value="GST_UstS-like_C"/>
</dbReference>
<feature type="domain" description="GST N-terminal" evidence="2">
    <location>
        <begin position="253"/>
        <end position="343"/>
    </location>
</feature>
<evidence type="ECO:0000259" key="2">
    <source>
        <dbReference type="PROSITE" id="PS50404"/>
    </source>
</evidence>
<dbReference type="PANTHER" id="PTHR44051">
    <property type="entry name" value="GLUTATHIONE S-TRANSFERASE-RELATED"/>
    <property type="match status" value="1"/>
</dbReference>